<dbReference type="Pfam" id="PF13450">
    <property type="entry name" value="NAD_binding_8"/>
    <property type="match status" value="1"/>
</dbReference>
<dbReference type="InterPro" id="IPR036188">
    <property type="entry name" value="FAD/NAD-bd_sf"/>
</dbReference>
<comment type="caution">
    <text evidence="6">The sequence shown here is derived from an EMBL/GenBank/DDBJ whole genome shotgun (WGS) entry which is preliminary data.</text>
</comment>
<dbReference type="GO" id="GO:0050660">
    <property type="term" value="F:flavin adenine dinucleotide binding"/>
    <property type="evidence" value="ECO:0007669"/>
    <property type="project" value="InterPro"/>
</dbReference>
<dbReference type="PANTHER" id="PTHR11552:SF80">
    <property type="entry name" value="GMC OXIDOREDUCTASE"/>
    <property type="match status" value="1"/>
</dbReference>
<dbReference type="SUPFAM" id="SSF51905">
    <property type="entry name" value="FAD/NAD(P)-binding domain"/>
    <property type="match status" value="1"/>
</dbReference>
<evidence type="ECO:0000256" key="3">
    <source>
        <dbReference type="SAM" id="MobiDB-lite"/>
    </source>
</evidence>
<evidence type="ECO:0000259" key="4">
    <source>
        <dbReference type="Pfam" id="PF00732"/>
    </source>
</evidence>
<evidence type="ECO:0000256" key="1">
    <source>
        <dbReference type="ARBA" id="ARBA00010790"/>
    </source>
</evidence>
<dbReference type="SUPFAM" id="SSF54373">
    <property type="entry name" value="FAD-linked reductases, C-terminal domain"/>
    <property type="match status" value="1"/>
</dbReference>
<dbReference type="GO" id="GO:0016614">
    <property type="term" value="F:oxidoreductase activity, acting on CH-OH group of donors"/>
    <property type="evidence" value="ECO:0007669"/>
    <property type="project" value="InterPro"/>
</dbReference>
<feature type="non-terminal residue" evidence="6">
    <location>
        <position position="641"/>
    </location>
</feature>
<gene>
    <name evidence="6" type="ORF">N656DRAFT_676354</name>
</gene>
<feature type="binding site" evidence="2">
    <location>
        <position position="611"/>
    </location>
    <ligand>
        <name>FAD</name>
        <dbReference type="ChEBI" id="CHEBI:57692"/>
    </ligand>
</feature>
<reference evidence="6" key="2">
    <citation type="submission" date="2023-05" db="EMBL/GenBank/DDBJ databases">
        <authorList>
            <consortium name="Lawrence Berkeley National Laboratory"/>
            <person name="Steindorff A."/>
            <person name="Hensen N."/>
            <person name="Bonometti L."/>
            <person name="Westerberg I."/>
            <person name="Brannstrom I.O."/>
            <person name="Guillou S."/>
            <person name="Cros-Aarteil S."/>
            <person name="Calhoun S."/>
            <person name="Haridas S."/>
            <person name="Kuo A."/>
            <person name="Mondo S."/>
            <person name="Pangilinan J."/>
            <person name="Riley R."/>
            <person name="Labutti K."/>
            <person name="Andreopoulos B."/>
            <person name="Lipzen A."/>
            <person name="Chen C."/>
            <person name="Yanf M."/>
            <person name="Daum C."/>
            <person name="Ng V."/>
            <person name="Clum A."/>
            <person name="Ohm R."/>
            <person name="Martin F."/>
            <person name="Silar P."/>
            <person name="Natvig D."/>
            <person name="Lalanne C."/>
            <person name="Gautier V."/>
            <person name="Ament-Velasquez S.L."/>
            <person name="Kruys A."/>
            <person name="Hutchinson M.I."/>
            <person name="Powell A.J."/>
            <person name="Barry K."/>
            <person name="Miller A.N."/>
            <person name="Grigoriev I.V."/>
            <person name="Debuchy R."/>
            <person name="Gladieux P."/>
            <person name="Thoren M.H."/>
            <person name="Johannesson H."/>
        </authorList>
    </citation>
    <scope>NUCLEOTIDE SEQUENCE</scope>
    <source>
        <strain evidence="6">CBS 508.74</strain>
    </source>
</reference>
<dbReference type="Gene3D" id="3.50.50.60">
    <property type="entry name" value="FAD/NAD(P)-binding domain"/>
    <property type="match status" value="1"/>
</dbReference>
<reference evidence="6" key="1">
    <citation type="journal article" date="2023" name="Mol. Phylogenet. Evol.">
        <title>Genome-scale phylogeny and comparative genomics of the fungal order Sordariales.</title>
        <authorList>
            <person name="Hensen N."/>
            <person name="Bonometti L."/>
            <person name="Westerberg I."/>
            <person name="Brannstrom I.O."/>
            <person name="Guillou S."/>
            <person name="Cros-Aarteil S."/>
            <person name="Calhoun S."/>
            <person name="Haridas S."/>
            <person name="Kuo A."/>
            <person name="Mondo S."/>
            <person name="Pangilinan J."/>
            <person name="Riley R."/>
            <person name="LaButti K."/>
            <person name="Andreopoulos B."/>
            <person name="Lipzen A."/>
            <person name="Chen C."/>
            <person name="Yan M."/>
            <person name="Daum C."/>
            <person name="Ng V."/>
            <person name="Clum A."/>
            <person name="Steindorff A."/>
            <person name="Ohm R.A."/>
            <person name="Martin F."/>
            <person name="Silar P."/>
            <person name="Natvig D.O."/>
            <person name="Lalanne C."/>
            <person name="Gautier V."/>
            <person name="Ament-Velasquez S.L."/>
            <person name="Kruys A."/>
            <person name="Hutchinson M.I."/>
            <person name="Powell A.J."/>
            <person name="Barry K."/>
            <person name="Miller A.N."/>
            <person name="Grigoriev I.V."/>
            <person name="Debuchy R."/>
            <person name="Gladieux P."/>
            <person name="Hiltunen Thoren M."/>
            <person name="Johannesson H."/>
        </authorList>
    </citation>
    <scope>NUCLEOTIDE SEQUENCE</scope>
    <source>
        <strain evidence="6">CBS 508.74</strain>
    </source>
</reference>
<dbReference type="Proteomes" id="UP001302812">
    <property type="component" value="Unassembled WGS sequence"/>
</dbReference>
<dbReference type="Gene3D" id="3.30.560.10">
    <property type="entry name" value="Glucose Oxidase, domain 3"/>
    <property type="match status" value="1"/>
</dbReference>
<feature type="compositionally biased region" description="Polar residues" evidence="3">
    <location>
        <begin position="290"/>
        <end position="302"/>
    </location>
</feature>
<dbReference type="AlphaFoldDB" id="A0AAN6QHI4"/>
<dbReference type="Pfam" id="PF00732">
    <property type="entry name" value="GMC_oxred_N"/>
    <property type="match status" value="1"/>
</dbReference>
<dbReference type="GeneID" id="89934611"/>
<dbReference type="RefSeq" id="XP_064667910.1">
    <property type="nucleotide sequence ID" value="XM_064810486.1"/>
</dbReference>
<organism evidence="6 7">
    <name type="scientific">Canariomyces notabilis</name>
    <dbReference type="NCBI Taxonomy" id="2074819"/>
    <lineage>
        <taxon>Eukaryota</taxon>
        <taxon>Fungi</taxon>
        <taxon>Dikarya</taxon>
        <taxon>Ascomycota</taxon>
        <taxon>Pezizomycotina</taxon>
        <taxon>Sordariomycetes</taxon>
        <taxon>Sordariomycetidae</taxon>
        <taxon>Sordariales</taxon>
        <taxon>Chaetomiaceae</taxon>
        <taxon>Canariomyces</taxon>
    </lineage>
</organism>
<feature type="region of interest" description="Disordered" evidence="3">
    <location>
        <begin position="284"/>
        <end position="303"/>
    </location>
</feature>
<dbReference type="InterPro" id="IPR000172">
    <property type="entry name" value="GMC_OxRdtase_N"/>
</dbReference>
<feature type="binding site" evidence="2">
    <location>
        <position position="274"/>
    </location>
    <ligand>
        <name>FAD</name>
        <dbReference type="ChEBI" id="CHEBI:57692"/>
    </ligand>
</feature>
<comment type="cofactor">
    <cofactor evidence="2">
        <name>FAD</name>
        <dbReference type="ChEBI" id="CHEBI:57692"/>
    </cofactor>
</comment>
<feature type="domain" description="Glucose-methanol-choline oxidoreductase N-terminal" evidence="4">
    <location>
        <begin position="270"/>
        <end position="386"/>
    </location>
</feature>
<sequence>YDYIVVGSGPGGAPVASQLSKKGFSVLLLDAGDDQRSNFNVSIAPALADVAAEDERVRWDYFVRYHADDEVQNSNRYLTWQTEDGGYYVGQNPPEGARPLGIYYPRSGTLGGCSAHNAGAAIVPQDSFWDYIANITGDASWGHENMRQYFVRFENNTHLPRGTPGHGFDGWLAMSTANPERVWTNRPELSILSQLAATLGHESDEAHLFERMRTDPNSVDPERDHQQGLFSLPFHHTPLGNRTNANLLLAATLAERKADGSPANPLTIQLESLVTRILFSHDGNEGTYGKPNTSASSTSQPRATGVEYLRGKSLYRADPRSGNAAATNPSTHRVYARREVIISAGVFNTPQLLKLSGIGPRSELTSFNIPVVADLPGVGARLQDDYEISIAATASVDLGPATPPPVQCTLGLGADDPCIALWQQGQGPYAIPGPTHSTHLRSSVSLNNERDLVLWNPPDVFRGFYPGYSRPQGDPASTFSFAMVHTQGRNHRGGTVRLRSADPRDVPDIFFDFWAENADEDLQALHEGVEFGRRVLGAVEAPVGPFTEFQPCVGLVGTNCSEEATKEFIRRQVYSHHASSSAAIGADDDPLAVLDSRFRVRGVRNLRVVDGSALPRPPSPFPIVGQFMASYKAAEVILEDA</sequence>
<dbReference type="EMBL" id="MU853351">
    <property type="protein sequence ID" value="KAK4110340.1"/>
    <property type="molecule type" value="Genomic_DNA"/>
</dbReference>
<dbReference type="PANTHER" id="PTHR11552">
    <property type="entry name" value="GLUCOSE-METHANOL-CHOLINE GMC OXIDOREDUCTASE"/>
    <property type="match status" value="1"/>
</dbReference>
<accession>A0AAN6QHI4</accession>
<dbReference type="InterPro" id="IPR012132">
    <property type="entry name" value="GMC_OxRdtase"/>
</dbReference>
<evidence type="ECO:0000259" key="5">
    <source>
        <dbReference type="Pfam" id="PF05199"/>
    </source>
</evidence>
<dbReference type="Pfam" id="PF05199">
    <property type="entry name" value="GMC_oxred_C"/>
    <property type="match status" value="1"/>
</dbReference>
<name>A0AAN6QHI4_9PEZI</name>
<evidence type="ECO:0000313" key="7">
    <source>
        <dbReference type="Proteomes" id="UP001302812"/>
    </source>
</evidence>
<feature type="non-terminal residue" evidence="6">
    <location>
        <position position="1"/>
    </location>
</feature>
<feature type="domain" description="Glucose-methanol-choline oxidoreductase C-terminal" evidence="5">
    <location>
        <begin position="494"/>
        <end position="622"/>
    </location>
</feature>
<proteinExistence type="inferred from homology"/>
<evidence type="ECO:0000313" key="6">
    <source>
        <dbReference type="EMBL" id="KAK4110340.1"/>
    </source>
</evidence>
<keyword evidence="7" id="KW-1185">Reference proteome</keyword>
<comment type="similarity">
    <text evidence="1">Belongs to the GMC oxidoreductase family.</text>
</comment>
<evidence type="ECO:0000256" key="2">
    <source>
        <dbReference type="PIRSR" id="PIRSR000137-2"/>
    </source>
</evidence>
<keyword evidence="2" id="KW-0274">FAD</keyword>
<dbReference type="InterPro" id="IPR007867">
    <property type="entry name" value="GMC_OxRtase_C"/>
</dbReference>
<protein>
    <submittedName>
        <fullName evidence="6">GMC oxidoreductase</fullName>
    </submittedName>
</protein>
<keyword evidence="2" id="KW-0285">Flavoprotein</keyword>
<dbReference type="PIRSF" id="PIRSF000137">
    <property type="entry name" value="Alcohol_oxidase"/>
    <property type="match status" value="1"/>
</dbReference>